<dbReference type="Ensembl" id="ENSVKKT00000014988.1">
    <property type="protein sequence ID" value="ENSVKKP00000014632.1"/>
    <property type="gene ID" value="ENSVKKG00000010059.1"/>
</dbReference>
<dbReference type="InterPro" id="IPR008160">
    <property type="entry name" value="Collagen"/>
</dbReference>
<evidence type="ECO:0000313" key="2">
    <source>
        <dbReference type="Ensembl" id="ENSVKKP00000014632.1"/>
    </source>
</evidence>
<evidence type="ECO:0000256" key="1">
    <source>
        <dbReference type="SAM" id="MobiDB-lite"/>
    </source>
</evidence>
<organism evidence="2 3">
    <name type="scientific">Varanus komodoensis</name>
    <name type="common">Komodo dragon</name>
    <dbReference type="NCBI Taxonomy" id="61221"/>
    <lineage>
        <taxon>Eukaryota</taxon>
        <taxon>Metazoa</taxon>
        <taxon>Chordata</taxon>
        <taxon>Craniata</taxon>
        <taxon>Vertebrata</taxon>
        <taxon>Euteleostomi</taxon>
        <taxon>Lepidosauria</taxon>
        <taxon>Squamata</taxon>
        <taxon>Bifurcata</taxon>
        <taxon>Unidentata</taxon>
        <taxon>Episquamata</taxon>
        <taxon>Toxicofera</taxon>
        <taxon>Anguimorpha</taxon>
        <taxon>Paleoanguimorpha</taxon>
        <taxon>Varanoidea</taxon>
        <taxon>Varanidae</taxon>
        <taxon>Varanus</taxon>
    </lineage>
</organism>
<keyword evidence="3" id="KW-1185">Reference proteome</keyword>
<feature type="region of interest" description="Disordered" evidence="1">
    <location>
        <begin position="61"/>
        <end position="84"/>
    </location>
</feature>
<dbReference type="Proteomes" id="UP000694545">
    <property type="component" value="Unplaced"/>
</dbReference>
<proteinExistence type="predicted"/>
<reference evidence="2" key="2">
    <citation type="submission" date="2025-09" db="UniProtKB">
        <authorList>
            <consortium name="Ensembl"/>
        </authorList>
    </citation>
    <scope>IDENTIFICATION</scope>
</reference>
<accession>A0A8D2Q0X9</accession>
<evidence type="ECO:0000313" key="3">
    <source>
        <dbReference type="Proteomes" id="UP000694545"/>
    </source>
</evidence>
<dbReference type="AlphaFoldDB" id="A0A8D2Q0X9"/>
<sequence>KTPRGCQAAHPYLAGRIRTMLLIDLFLFGSSSVCVCGGQAEYLMLGSCFLLSFSGDIGHPGSPGSPGEKGQPGRDGIPGPAGQKGETGEHHLACFCFALPLSKMVISIIKYCVHRCTKINSSLMIMLFRSTRFWPPWTSRTPRITRQSLFLFYRWTAELITPCNTHIFAWKRSQVLQFKAKRIR</sequence>
<dbReference type="Pfam" id="PF01391">
    <property type="entry name" value="Collagen"/>
    <property type="match status" value="1"/>
</dbReference>
<reference evidence="2" key="1">
    <citation type="submission" date="2025-08" db="UniProtKB">
        <authorList>
            <consortium name="Ensembl"/>
        </authorList>
    </citation>
    <scope>IDENTIFICATION</scope>
</reference>
<name>A0A8D2Q0X9_VARKO</name>
<protein>
    <submittedName>
        <fullName evidence="2">Uncharacterized protein</fullName>
    </submittedName>
</protein>